<dbReference type="AlphaFoldDB" id="A0A084T008"/>
<evidence type="ECO:0000313" key="1">
    <source>
        <dbReference type="EMBL" id="KFA94043.1"/>
    </source>
</evidence>
<dbReference type="EMBL" id="JPMI01000027">
    <property type="protein sequence ID" value="KFA94043.1"/>
    <property type="molecule type" value="Genomic_DNA"/>
</dbReference>
<accession>A0A084T008</accession>
<evidence type="ECO:0000313" key="2">
    <source>
        <dbReference type="Proteomes" id="UP000028547"/>
    </source>
</evidence>
<organism evidence="1 2">
    <name type="scientific">Archangium violaceum Cb vi76</name>
    <dbReference type="NCBI Taxonomy" id="1406225"/>
    <lineage>
        <taxon>Bacteria</taxon>
        <taxon>Pseudomonadati</taxon>
        <taxon>Myxococcota</taxon>
        <taxon>Myxococcia</taxon>
        <taxon>Myxococcales</taxon>
        <taxon>Cystobacterineae</taxon>
        <taxon>Archangiaceae</taxon>
        <taxon>Archangium</taxon>
    </lineage>
</organism>
<reference evidence="1 2" key="1">
    <citation type="submission" date="2014-07" db="EMBL/GenBank/DDBJ databases">
        <title>Draft Genome Sequence of Gephyronic Acid Producer, Cystobacter violaceus Strain Cb vi76.</title>
        <authorList>
            <person name="Stevens D.C."/>
            <person name="Young J."/>
            <person name="Carmichael R."/>
            <person name="Tan J."/>
            <person name="Taylor R.E."/>
        </authorList>
    </citation>
    <scope>NUCLEOTIDE SEQUENCE [LARGE SCALE GENOMIC DNA]</scope>
    <source>
        <strain evidence="1 2">Cb vi76</strain>
    </source>
</reference>
<protein>
    <submittedName>
        <fullName evidence="1">Uncharacterized protein</fullName>
    </submittedName>
</protein>
<dbReference type="RefSeq" id="WP_043390426.1">
    <property type="nucleotide sequence ID" value="NZ_JPMI01000027.1"/>
</dbReference>
<name>A0A084T008_9BACT</name>
<proteinExistence type="predicted"/>
<comment type="caution">
    <text evidence="1">The sequence shown here is derived from an EMBL/GenBank/DDBJ whole genome shotgun (WGS) entry which is preliminary data.</text>
</comment>
<gene>
    <name evidence="1" type="ORF">Q664_05225</name>
</gene>
<dbReference type="Proteomes" id="UP000028547">
    <property type="component" value="Unassembled WGS sequence"/>
</dbReference>
<sequence>MRRASASPARLELARAQGLYMRLLYCRQTVAAFSQEPERVLVAHGLGPGWRALLPDTRGEGHRAEMHGRRLRAGDELQGIYAETFYSLLSGAPEAEARWLSADWFSEFLSSEEFFDSRWSLPHPSGVGRGYEGCTRFFFWARRHFRLRERQADAALREALYLDFAAYLDELRRGARPRDYRRFARGLYWRREPGRVRHISVYTPDRQVLHTGGRAALEALRELGLADLDELEP</sequence>